<reference evidence="2" key="3">
    <citation type="submission" date="2025-09" db="UniProtKB">
        <authorList>
            <consortium name="Ensembl"/>
        </authorList>
    </citation>
    <scope>IDENTIFICATION</scope>
</reference>
<feature type="compositionally biased region" description="Low complexity" evidence="1">
    <location>
        <begin position="1"/>
        <end position="16"/>
    </location>
</feature>
<feature type="compositionally biased region" description="Polar residues" evidence="1">
    <location>
        <begin position="20"/>
        <end position="29"/>
    </location>
</feature>
<gene>
    <name evidence="2" type="primary">MKRN3</name>
</gene>
<dbReference type="GeneTree" id="ENSGT00950000183077"/>
<evidence type="ECO:0000313" key="2">
    <source>
        <dbReference type="Ensembl" id="ENSPPYP00000027989.1"/>
    </source>
</evidence>
<dbReference type="Proteomes" id="UP000001595">
    <property type="component" value="Chromosome 15"/>
</dbReference>
<proteinExistence type="predicted"/>
<accession>A0A8I5T101</accession>
<reference evidence="2" key="2">
    <citation type="submission" date="2025-08" db="UniProtKB">
        <authorList>
            <consortium name="Ensembl"/>
        </authorList>
    </citation>
    <scope>IDENTIFICATION</scope>
</reference>
<name>A0A8I5T101_PONAB</name>
<evidence type="ECO:0000313" key="3">
    <source>
        <dbReference type="Proteomes" id="UP000001595"/>
    </source>
</evidence>
<dbReference type="AlphaFoldDB" id="A0A8I5T101"/>
<reference evidence="2 3" key="1">
    <citation type="submission" date="2008-02" db="EMBL/GenBank/DDBJ databases">
        <title>A 6x draft sequence assembly of the Pongo pygmaeus abelii genome.</title>
        <authorList>
            <person name="Wilson R.K."/>
            <person name="Mardis E."/>
        </authorList>
    </citation>
    <scope>NUCLEOTIDE SEQUENCE [LARGE SCALE GENOMIC DNA]</scope>
</reference>
<sequence length="37" mass="3851">MEEPAAPSEAHEAAGAQVNGMDSENQESQVIKGLVPE</sequence>
<keyword evidence="3" id="KW-1185">Reference proteome</keyword>
<protein>
    <submittedName>
        <fullName evidence="2">Makorin ring finger protein 3</fullName>
    </submittedName>
</protein>
<evidence type="ECO:0000256" key="1">
    <source>
        <dbReference type="SAM" id="MobiDB-lite"/>
    </source>
</evidence>
<dbReference type="Ensembl" id="ENSPPYT00000044791.1">
    <property type="protein sequence ID" value="ENSPPYP00000027989.1"/>
    <property type="gene ID" value="ENSPPYG00000031637.1"/>
</dbReference>
<organism evidence="2 3">
    <name type="scientific">Pongo abelii</name>
    <name type="common">Sumatran orangutan</name>
    <name type="synonym">Pongo pygmaeus abelii</name>
    <dbReference type="NCBI Taxonomy" id="9601"/>
    <lineage>
        <taxon>Eukaryota</taxon>
        <taxon>Metazoa</taxon>
        <taxon>Chordata</taxon>
        <taxon>Craniata</taxon>
        <taxon>Vertebrata</taxon>
        <taxon>Euteleostomi</taxon>
        <taxon>Mammalia</taxon>
        <taxon>Eutheria</taxon>
        <taxon>Euarchontoglires</taxon>
        <taxon>Primates</taxon>
        <taxon>Haplorrhini</taxon>
        <taxon>Catarrhini</taxon>
        <taxon>Hominidae</taxon>
        <taxon>Pongo</taxon>
    </lineage>
</organism>
<feature type="region of interest" description="Disordered" evidence="1">
    <location>
        <begin position="1"/>
        <end position="37"/>
    </location>
</feature>